<protein>
    <submittedName>
        <fullName evidence="3">Cellulose synthase operon protein YhjQ</fullName>
    </submittedName>
</protein>
<dbReference type="Gene3D" id="3.40.50.300">
    <property type="entry name" value="P-loop containing nucleotide triphosphate hydrolases"/>
    <property type="match status" value="1"/>
</dbReference>
<keyword evidence="4" id="KW-1185">Reference proteome</keyword>
<dbReference type="InterPro" id="IPR027417">
    <property type="entry name" value="P-loop_NTPase"/>
</dbReference>
<evidence type="ECO:0000256" key="1">
    <source>
        <dbReference type="ARBA" id="ARBA00022741"/>
    </source>
</evidence>
<dbReference type="SUPFAM" id="SSF52540">
    <property type="entry name" value="P-loop containing nucleoside triphosphate hydrolases"/>
    <property type="match status" value="1"/>
</dbReference>
<dbReference type="GO" id="GO:0016887">
    <property type="term" value="F:ATP hydrolysis activity"/>
    <property type="evidence" value="ECO:0007669"/>
    <property type="project" value="TreeGrafter"/>
</dbReference>
<evidence type="ECO:0000313" key="4">
    <source>
        <dbReference type="Proteomes" id="UP000193228"/>
    </source>
</evidence>
<keyword evidence="1" id="KW-0547">Nucleotide-binding</keyword>
<gene>
    <name evidence="3" type="ORF">SAMN06265784_108159</name>
</gene>
<reference evidence="4" key="1">
    <citation type="submission" date="2017-04" db="EMBL/GenBank/DDBJ databases">
        <authorList>
            <person name="Varghese N."/>
            <person name="Submissions S."/>
        </authorList>
    </citation>
    <scope>NUCLEOTIDE SEQUENCE [LARGE SCALE GENOMIC DNA]</scope>
    <source>
        <strain evidence="4">LMG 29540</strain>
    </source>
</reference>
<dbReference type="InterPro" id="IPR050625">
    <property type="entry name" value="ParA/MinD_ATPase"/>
</dbReference>
<dbReference type="InterPro" id="IPR017746">
    <property type="entry name" value="Cellulose_synthase_operon_BcsQ"/>
</dbReference>
<dbReference type="STRING" id="1515439.SAMN06265784_108159"/>
<dbReference type="GO" id="GO:0051782">
    <property type="term" value="P:negative regulation of cell division"/>
    <property type="evidence" value="ECO:0007669"/>
    <property type="project" value="TreeGrafter"/>
</dbReference>
<dbReference type="PANTHER" id="PTHR43384">
    <property type="entry name" value="SEPTUM SITE-DETERMINING PROTEIN MIND HOMOLOG, CHLOROPLASTIC-RELATED"/>
    <property type="match status" value="1"/>
</dbReference>
<dbReference type="RefSeq" id="WP_085487353.1">
    <property type="nucleotide sequence ID" value="NZ_FXAT01000008.1"/>
</dbReference>
<dbReference type="PANTHER" id="PTHR43384:SF6">
    <property type="entry name" value="SEPTUM SITE-DETERMINING PROTEIN MIND HOMOLOG, CHLOROPLASTIC"/>
    <property type="match status" value="1"/>
</dbReference>
<dbReference type="OrthoDB" id="5288747at2"/>
<organism evidence="3 4">
    <name type="scientific">Paraburkholderia susongensis</name>
    <dbReference type="NCBI Taxonomy" id="1515439"/>
    <lineage>
        <taxon>Bacteria</taxon>
        <taxon>Pseudomonadati</taxon>
        <taxon>Pseudomonadota</taxon>
        <taxon>Betaproteobacteria</taxon>
        <taxon>Burkholderiales</taxon>
        <taxon>Burkholderiaceae</taxon>
        <taxon>Paraburkholderia</taxon>
    </lineage>
</organism>
<dbReference type="GO" id="GO:0005524">
    <property type="term" value="F:ATP binding"/>
    <property type="evidence" value="ECO:0007669"/>
    <property type="project" value="UniProtKB-KW"/>
</dbReference>
<keyword evidence="2" id="KW-0067">ATP-binding</keyword>
<evidence type="ECO:0000256" key="2">
    <source>
        <dbReference type="ARBA" id="ARBA00022840"/>
    </source>
</evidence>
<dbReference type="Pfam" id="PF06564">
    <property type="entry name" value="CBP_BcsQ"/>
    <property type="match status" value="1"/>
</dbReference>
<dbReference type="NCBIfam" id="TIGR03371">
    <property type="entry name" value="cellulose_yhjQ"/>
    <property type="match status" value="1"/>
</dbReference>
<name>A0A1X7LRU6_9BURK</name>
<proteinExistence type="predicted"/>
<dbReference type="EMBL" id="FXAT01000008">
    <property type="protein sequence ID" value="SMG56380.1"/>
    <property type="molecule type" value="Genomic_DNA"/>
</dbReference>
<dbReference type="GO" id="GO:0009898">
    <property type="term" value="C:cytoplasmic side of plasma membrane"/>
    <property type="evidence" value="ECO:0007669"/>
    <property type="project" value="TreeGrafter"/>
</dbReference>
<accession>A0A1X7LRU6</accession>
<sequence>MKTIAIVSPVGGAGRTTLTAELASLLSARGHRMLAVECDPRNVLALHFGLKEPARAGLTSYLESANPANTALNTDDNVLLLPWGGGDTARGAPAGARAQLLASPGWLRELLARVDMPPDALALIDTPTWPSVETSQAIASADLVLAVLPPSPTACAVLMRFREALAGTPCVYVINAVIPARELHVDVVALLRTSLGDALLPYQIHADAGLPEALGRGENFCASASGSAAAHDLQGLAAWLSRWASRAGEPLR</sequence>
<evidence type="ECO:0000313" key="3">
    <source>
        <dbReference type="EMBL" id="SMG56380.1"/>
    </source>
</evidence>
<dbReference type="AlphaFoldDB" id="A0A1X7LRU6"/>
<dbReference type="GO" id="GO:0005829">
    <property type="term" value="C:cytosol"/>
    <property type="evidence" value="ECO:0007669"/>
    <property type="project" value="TreeGrafter"/>
</dbReference>
<dbReference type="Proteomes" id="UP000193228">
    <property type="component" value="Unassembled WGS sequence"/>
</dbReference>